<organism evidence="2 3">
    <name type="scientific">Cyclostephanos tholiformis</name>
    <dbReference type="NCBI Taxonomy" id="382380"/>
    <lineage>
        <taxon>Eukaryota</taxon>
        <taxon>Sar</taxon>
        <taxon>Stramenopiles</taxon>
        <taxon>Ochrophyta</taxon>
        <taxon>Bacillariophyta</taxon>
        <taxon>Coscinodiscophyceae</taxon>
        <taxon>Thalassiosirophycidae</taxon>
        <taxon>Stephanodiscales</taxon>
        <taxon>Stephanodiscaceae</taxon>
        <taxon>Cyclostephanos</taxon>
    </lineage>
</organism>
<evidence type="ECO:0000313" key="2">
    <source>
        <dbReference type="EMBL" id="KAL3826988.1"/>
    </source>
</evidence>
<gene>
    <name evidence="2" type="ORF">ACHAXA_000052</name>
</gene>
<dbReference type="AlphaFoldDB" id="A0ABD3SRA9"/>
<accession>A0ABD3SRA9</accession>
<sequence length="146" mass="16431">MNGTMDVRIKQEGESNDRIQTLEEETKSLKRDVVNFLSIITIQAEQLARQEKILNDIRDERNAIAGNRFRMLWLVLVVVVLLLMSAIYMGYSPNIHKDALLYLNVKATPVKVPFITAGVKVRFTMGDLMACVRGAFSGDTIDLSLS</sequence>
<dbReference type="Proteomes" id="UP001530377">
    <property type="component" value="Unassembled WGS sequence"/>
</dbReference>
<evidence type="ECO:0000256" key="1">
    <source>
        <dbReference type="SAM" id="Phobius"/>
    </source>
</evidence>
<feature type="transmembrane region" description="Helical" evidence="1">
    <location>
        <begin position="71"/>
        <end position="91"/>
    </location>
</feature>
<keyword evidence="1" id="KW-0812">Transmembrane</keyword>
<evidence type="ECO:0000313" key="3">
    <source>
        <dbReference type="Proteomes" id="UP001530377"/>
    </source>
</evidence>
<proteinExistence type="predicted"/>
<dbReference type="EMBL" id="JALLPB020000010">
    <property type="protein sequence ID" value="KAL3826988.1"/>
    <property type="molecule type" value="Genomic_DNA"/>
</dbReference>
<comment type="caution">
    <text evidence="2">The sequence shown here is derived from an EMBL/GenBank/DDBJ whole genome shotgun (WGS) entry which is preliminary data.</text>
</comment>
<protein>
    <submittedName>
        <fullName evidence="2">Uncharacterized protein</fullName>
    </submittedName>
</protein>
<name>A0ABD3SRA9_9STRA</name>
<keyword evidence="1" id="KW-1133">Transmembrane helix</keyword>
<keyword evidence="1" id="KW-0472">Membrane</keyword>
<reference evidence="2 3" key="1">
    <citation type="submission" date="2024-10" db="EMBL/GenBank/DDBJ databases">
        <title>Updated reference genomes for cyclostephanoid diatoms.</title>
        <authorList>
            <person name="Roberts W.R."/>
            <person name="Alverson A.J."/>
        </authorList>
    </citation>
    <scope>NUCLEOTIDE SEQUENCE [LARGE SCALE GENOMIC DNA]</scope>
    <source>
        <strain evidence="2 3">AJA228-03</strain>
    </source>
</reference>
<keyword evidence="3" id="KW-1185">Reference proteome</keyword>